<dbReference type="EMBL" id="CABVHP010000011">
    <property type="protein sequence ID" value="VVO14674.1"/>
    <property type="molecule type" value="Genomic_DNA"/>
</dbReference>
<name>A0A5E7DYI0_PSEFL</name>
<proteinExistence type="predicted"/>
<accession>A0A5E7DYI0</accession>
<protein>
    <submittedName>
        <fullName evidence="1">Uncharacterized protein</fullName>
    </submittedName>
</protein>
<evidence type="ECO:0000313" key="2">
    <source>
        <dbReference type="Proteomes" id="UP000326557"/>
    </source>
</evidence>
<dbReference type="Proteomes" id="UP000326557">
    <property type="component" value="Unassembled WGS sequence"/>
</dbReference>
<gene>
    <name evidence="1" type="ORF">PS704_03730</name>
</gene>
<dbReference type="AlphaFoldDB" id="A0A5E7DYI0"/>
<sequence>MIDREQPEKAVKSSLAHDIDLRYRSFDFSQNKLANENHWDVQSALNMTEPEPASERAPNSR</sequence>
<organism evidence="1 2">
    <name type="scientific">Pseudomonas fluorescens</name>
    <dbReference type="NCBI Taxonomy" id="294"/>
    <lineage>
        <taxon>Bacteria</taxon>
        <taxon>Pseudomonadati</taxon>
        <taxon>Pseudomonadota</taxon>
        <taxon>Gammaproteobacteria</taxon>
        <taxon>Pseudomonadales</taxon>
        <taxon>Pseudomonadaceae</taxon>
        <taxon>Pseudomonas</taxon>
    </lineage>
</organism>
<reference evidence="1 2" key="1">
    <citation type="submission" date="2019-09" db="EMBL/GenBank/DDBJ databases">
        <authorList>
            <person name="Chandra G."/>
            <person name="Truman W A."/>
        </authorList>
    </citation>
    <scope>NUCLEOTIDE SEQUENCE [LARGE SCALE GENOMIC DNA]</scope>
    <source>
        <strain evidence="1">PS704</strain>
    </source>
</reference>
<evidence type="ECO:0000313" key="1">
    <source>
        <dbReference type="EMBL" id="VVO14674.1"/>
    </source>
</evidence>